<dbReference type="InterPro" id="IPR014718">
    <property type="entry name" value="GH-type_carb-bd"/>
</dbReference>
<gene>
    <name evidence="1" type="ORF">I2501_09905</name>
</gene>
<dbReference type="AlphaFoldDB" id="A0A931B123"/>
<dbReference type="RefSeq" id="WP_196193492.1">
    <property type="nucleotide sequence ID" value="NZ_JADPRT010000003.1"/>
</dbReference>
<dbReference type="InterPro" id="IPR011013">
    <property type="entry name" value="Gal_mutarotase_sf_dom"/>
</dbReference>
<dbReference type="Proteomes" id="UP000657385">
    <property type="component" value="Unassembled WGS sequence"/>
</dbReference>
<dbReference type="SUPFAM" id="SSF74650">
    <property type="entry name" value="Galactose mutarotase-like"/>
    <property type="match status" value="1"/>
</dbReference>
<dbReference type="GO" id="GO:0030246">
    <property type="term" value="F:carbohydrate binding"/>
    <property type="evidence" value="ECO:0007669"/>
    <property type="project" value="InterPro"/>
</dbReference>
<sequence length="307" mass="33413">MHHPAPVLLAVGDVAVTVLPGDGCRVGSLRLGDVELLRTAPEPATEKAEKAEQGKHGEQAEAWEAFGHGSFPMAPYAGRVDRGLFNNGPIRHHLPLDLPPHAAHGTVVRRAWRAVGPVVTGADGTEFSGREIPEGTVSAAFVCDLTDPWPYPGRVSQLFELTQDQLRITLSVEALRDSFPAQAGWHPWFRKQLRADGPSAVLDFSPAWQEERGADHLPTGRRIDPLPGPWDDCFALPDGVRASLRWGDELTLAVESDCTWLVVFDEQDDAVAVEPQSGPPNGLNTAPHLVTPIEPLEVTTTWSWQRG</sequence>
<dbReference type="EMBL" id="JADPRT010000003">
    <property type="protein sequence ID" value="MBF9068351.1"/>
    <property type="molecule type" value="Genomic_DNA"/>
</dbReference>
<dbReference type="Gene3D" id="2.70.98.10">
    <property type="match status" value="1"/>
</dbReference>
<dbReference type="GO" id="GO:0016853">
    <property type="term" value="F:isomerase activity"/>
    <property type="evidence" value="ECO:0007669"/>
    <property type="project" value="InterPro"/>
</dbReference>
<name>A0A931B123_9ACTN</name>
<dbReference type="InterPro" id="IPR008183">
    <property type="entry name" value="Aldose_1/G6P_1-epimerase"/>
</dbReference>
<dbReference type="GO" id="GO:0005975">
    <property type="term" value="P:carbohydrate metabolic process"/>
    <property type="evidence" value="ECO:0007669"/>
    <property type="project" value="InterPro"/>
</dbReference>
<reference evidence="1" key="1">
    <citation type="submission" date="2020-11" db="EMBL/GenBank/DDBJ databases">
        <title>Isolation and identification of active actinomycetes.</title>
        <authorList>
            <person name="Yu B."/>
        </authorList>
    </citation>
    <scope>NUCLEOTIDE SEQUENCE</scope>
    <source>
        <strain evidence="1">NEAU-YB345</strain>
    </source>
</reference>
<comment type="caution">
    <text evidence="1">The sequence shown here is derived from an EMBL/GenBank/DDBJ whole genome shotgun (WGS) entry which is preliminary data.</text>
</comment>
<protein>
    <submittedName>
        <fullName evidence="1">Aldose 1-epimerase</fullName>
    </submittedName>
</protein>
<evidence type="ECO:0000313" key="1">
    <source>
        <dbReference type="EMBL" id="MBF9068351.1"/>
    </source>
</evidence>
<evidence type="ECO:0000313" key="2">
    <source>
        <dbReference type="Proteomes" id="UP000657385"/>
    </source>
</evidence>
<accession>A0A931B123</accession>
<organism evidence="1 2">
    <name type="scientific">Streptacidiphilus fuscans</name>
    <dbReference type="NCBI Taxonomy" id="2789292"/>
    <lineage>
        <taxon>Bacteria</taxon>
        <taxon>Bacillati</taxon>
        <taxon>Actinomycetota</taxon>
        <taxon>Actinomycetes</taxon>
        <taxon>Kitasatosporales</taxon>
        <taxon>Streptomycetaceae</taxon>
        <taxon>Streptacidiphilus</taxon>
    </lineage>
</organism>
<keyword evidence="2" id="KW-1185">Reference proteome</keyword>
<dbReference type="Pfam" id="PF01263">
    <property type="entry name" value="Aldose_epim"/>
    <property type="match status" value="1"/>
</dbReference>
<proteinExistence type="predicted"/>